<reference evidence="22" key="2">
    <citation type="submission" date="2021-02" db="UniProtKB">
        <authorList>
            <consortium name="EnsemblMetazoa"/>
        </authorList>
    </citation>
    <scope>IDENTIFICATION</scope>
    <source>
        <strain evidence="22">USDA</strain>
    </source>
</reference>
<feature type="transmembrane region" description="Helical" evidence="19">
    <location>
        <begin position="258"/>
        <end position="283"/>
    </location>
</feature>
<reference evidence="21" key="1">
    <citation type="journal article" date="2009" name="Genome Res.">
        <title>The single mitochondrial chromosome typical of animals has evolved into 18 minichromosomes in the human body louse, Pediculus humanus.</title>
        <authorList>
            <person name="Shao R."/>
            <person name="Kirkness E.F."/>
            <person name="Barker S.C."/>
        </authorList>
    </citation>
    <scope>NUCLEOTIDE SEQUENCE</scope>
</reference>
<keyword evidence="14" id="KW-0830">Ubiquinone</keyword>
<evidence type="ECO:0000256" key="2">
    <source>
        <dbReference type="ARBA" id="ARBA00004448"/>
    </source>
</evidence>
<evidence type="ECO:0000256" key="16">
    <source>
        <dbReference type="ARBA" id="ARBA00023136"/>
    </source>
</evidence>
<keyword evidence="10" id="KW-1278">Translocase</keyword>
<proteinExistence type="inferred from homology"/>
<comment type="subcellular location">
    <subcellularLocation>
        <location evidence="2">Mitochondrion inner membrane</location>
        <topology evidence="2">Multi-pass membrane protein</topology>
    </subcellularLocation>
</comment>
<keyword evidence="11" id="KW-0249">Electron transport</keyword>
<evidence type="ECO:0000313" key="23">
    <source>
        <dbReference type="Proteomes" id="UP000009046"/>
    </source>
</evidence>
<dbReference type="PANTHER" id="PTHR46552">
    <property type="entry name" value="NADH-UBIQUINONE OXIDOREDUCTASE CHAIN 2"/>
    <property type="match status" value="1"/>
</dbReference>
<dbReference type="InParanoid" id="B8Y963"/>
<protein>
    <recommendedName>
        <fullName evidence="5">NADH-ubiquinone oxidoreductase chain 2</fullName>
        <ecNumber evidence="4">7.1.1.2</ecNumber>
    </recommendedName>
    <alternativeName>
        <fullName evidence="17">NADH dehydrogenase subunit 2</fullName>
    </alternativeName>
</protein>
<dbReference type="PANTHER" id="PTHR46552:SF1">
    <property type="entry name" value="NADH-UBIQUINONE OXIDOREDUCTASE CHAIN 2"/>
    <property type="match status" value="1"/>
</dbReference>
<keyword evidence="15 21" id="KW-0496">Mitochondrion</keyword>
<evidence type="ECO:0000256" key="9">
    <source>
        <dbReference type="ARBA" id="ARBA00022792"/>
    </source>
</evidence>
<keyword evidence="6" id="KW-0813">Transport</keyword>
<feature type="transmembrane region" description="Helical" evidence="19">
    <location>
        <begin position="45"/>
        <end position="66"/>
    </location>
</feature>
<dbReference type="EnsemblMetazoa" id="PHUM627343-RA">
    <property type="protein sequence ID" value="PHUM627343-PA"/>
    <property type="gene ID" value="PHUM627343"/>
</dbReference>
<evidence type="ECO:0000313" key="22">
    <source>
        <dbReference type="EnsemblMetazoa" id="PHUM627343-PA"/>
    </source>
</evidence>
<comment type="similarity">
    <text evidence="3">Belongs to the complex I subunit 2 family.</text>
</comment>
<evidence type="ECO:0000256" key="17">
    <source>
        <dbReference type="ARBA" id="ARBA00031028"/>
    </source>
</evidence>
<evidence type="ECO:0000259" key="20">
    <source>
        <dbReference type="Pfam" id="PF00361"/>
    </source>
</evidence>
<dbReference type="EC" id="7.1.1.2" evidence="4"/>
<keyword evidence="13" id="KW-0520">NAD</keyword>
<feature type="transmembrane region" description="Helical" evidence="19">
    <location>
        <begin position="138"/>
        <end position="159"/>
    </location>
</feature>
<dbReference type="GO" id="GO:0006120">
    <property type="term" value="P:mitochondrial electron transport, NADH to ubiquinone"/>
    <property type="evidence" value="ECO:0007669"/>
    <property type="project" value="TreeGrafter"/>
</dbReference>
<accession>B8Y963</accession>
<evidence type="ECO:0000256" key="14">
    <source>
        <dbReference type="ARBA" id="ARBA00023075"/>
    </source>
</evidence>
<evidence type="ECO:0000313" key="21">
    <source>
        <dbReference type="EMBL" id="ACL27437.1"/>
    </source>
</evidence>
<evidence type="ECO:0000256" key="13">
    <source>
        <dbReference type="ARBA" id="ARBA00023027"/>
    </source>
</evidence>
<dbReference type="GO" id="GO:0005743">
    <property type="term" value="C:mitochondrial inner membrane"/>
    <property type="evidence" value="ECO:0007669"/>
    <property type="project" value="UniProtKB-SubCell"/>
</dbReference>
<keyword evidence="16 19" id="KW-0472">Membrane</keyword>
<evidence type="ECO:0000256" key="11">
    <source>
        <dbReference type="ARBA" id="ARBA00022982"/>
    </source>
</evidence>
<evidence type="ECO:0000256" key="10">
    <source>
        <dbReference type="ARBA" id="ARBA00022967"/>
    </source>
</evidence>
<feature type="domain" description="NADH:quinone oxidoreductase/Mrp antiporter transmembrane" evidence="20">
    <location>
        <begin position="12"/>
        <end position="270"/>
    </location>
</feature>
<evidence type="ECO:0000256" key="12">
    <source>
        <dbReference type="ARBA" id="ARBA00022989"/>
    </source>
</evidence>
<dbReference type="Proteomes" id="UP000009046">
    <property type="component" value="Unassembled WGS sequence"/>
</dbReference>
<evidence type="ECO:0000256" key="6">
    <source>
        <dbReference type="ARBA" id="ARBA00022448"/>
    </source>
</evidence>
<keyword evidence="12 19" id="KW-1133">Transmembrane helix</keyword>
<dbReference type="VEuPathDB" id="VectorBase:PHUM627343"/>
<dbReference type="EMBL" id="FJ499481">
    <property type="protein sequence ID" value="ACL27437.1"/>
    <property type="molecule type" value="Genomic_DNA"/>
</dbReference>
<keyword evidence="9" id="KW-0999">Mitochondrion inner membrane</keyword>
<feature type="transmembrane region" description="Helical" evidence="19">
    <location>
        <begin position="180"/>
        <end position="204"/>
    </location>
</feature>
<evidence type="ECO:0000256" key="18">
    <source>
        <dbReference type="ARBA" id="ARBA00049551"/>
    </source>
</evidence>
<feature type="transmembrane region" description="Helical" evidence="19">
    <location>
        <begin position="224"/>
        <end position="246"/>
    </location>
</feature>
<gene>
    <name evidence="21" type="primary">ND2</name>
</gene>
<evidence type="ECO:0000256" key="5">
    <source>
        <dbReference type="ARBA" id="ARBA00021008"/>
    </source>
</evidence>
<name>B8Y963_PEDHC</name>
<dbReference type="GO" id="GO:0008137">
    <property type="term" value="F:NADH dehydrogenase (ubiquinone) activity"/>
    <property type="evidence" value="ECO:0007669"/>
    <property type="project" value="UniProtKB-EC"/>
</dbReference>
<dbReference type="InterPro" id="IPR050175">
    <property type="entry name" value="Complex_I_Subunit_2"/>
</dbReference>
<dbReference type="AlphaFoldDB" id="B8Y963"/>
<keyword evidence="8 19" id="KW-0812">Transmembrane</keyword>
<evidence type="ECO:0000256" key="19">
    <source>
        <dbReference type="SAM" id="Phobius"/>
    </source>
</evidence>
<evidence type="ECO:0000256" key="15">
    <source>
        <dbReference type="ARBA" id="ARBA00023128"/>
    </source>
</evidence>
<evidence type="ECO:0000256" key="4">
    <source>
        <dbReference type="ARBA" id="ARBA00012944"/>
    </source>
</evidence>
<evidence type="ECO:0000256" key="8">
    <source>
        <dbReference type="ARBA" id="ARBA00022692"/>
    </source>
</evidence>
<keyword evidence="23" id="KW-1185">Reference proteome</keyword>
<dbReference type="HOGENOM" id="CLU_856799_0_0_1"/>
<dbReference type="FunCoup" id="B8Y963">
    <property type="interactions" value="81"/>
</dbReference>
<dbReference type="Pfam" id="PF00361">
    <property type="entry name" value="Proton_antipo_M"/>
    <property type="match status" value="1"/>
</dbReference>
<feature type="transmembrane region" description="Helical" evidence="19">
    <location>
        <begin position="303"/>
        <end position="324"/>
    </location>
</feature>
<comment type="catalytic activity">
    <reaction evidence="18">
        <text>a ubiquinone + NADH + 5 H(+)(in) = a ubiquinol + NAD(+) + 4 H(+)(out)</text>
        <dbReference type="Rhea" id="RHEA:29091"/>
        <dbReference type="Rhea" id="RHEA-COMP:9565"/>
        <dbReference type="Rhea" id="RHEA-COMP:9566"/>
        <dbReference type="ChEBI" id="CHEBI:15378"/>
        <dbReference type="ChEBI" id="CHEBI:16389"/>
        <dbReference type="ChEBI" id="CHEBI:17976"/>
        <dbReference type="ChEBI" id="CHEBI:57540"/>
        <dbReference type="ChEBI" id="CHEBI:57945"/>
        <dbReference type="EC" id="7.1.1.2"/>
    </reaction>
</comment>
<comment type="function">
    <text evidence="1">Core subunit of the mitochondrial membrane respiratory chain NADH dehydrogenase (Complex I) that is believed to belong to the minimal assembly required for catalysis. Complex I functions in the transfer of electrons from NADH to the respiratory chain. The immediate electron acceptor for the enzyme is believed to be ubiquinone.</text>
</comment>
<geneLocation type="mitochondrion" evidence="21"/>
<evidence type="ECO:0000256" key="7">
    <source>
        <dbReference type="ARBA" id="ARBA00022660"/>
    </source>
</evidence>
<feature type="transmembrane region" description="Helical" evidence="19">
    <location>
        <begin position="112"/>
        <end position="132"/>
    </location>
</feature>
<feature type="transmembrane region" description="Helical" evidence="19">
    <location>
        <begin position="78"/>
        <end position="100"/>
    </location>
</feature>
<sequence length="325" mass="37624">MFLFSCLFSVSSMSWWPAWLGLEFSVIWFFPLMNLEFMKSSKSSVWLMFSLSCLSSMGLLLSLFILKYLVEFNSSVNSWLMMSFLFLSMKMGLPPFHNWYLDVGDSLDSWSFMVLMTAFKVPSLVFLMNTFLTLSNLSLILMLYALYALYASMAGIFSYSMRRMLIYSSILNVVWSLVSLFYSLSLFLTFYCIYFNSFCVFWLLKEWNSLKRFEETILANREALILGLSLANLAGMPPLSMFFMKMKIISSVMMDSQVSLIVLTTASLISTTLMLWIYMSIFYSSTLWKVNSFYYTKSVNFSLLKMSIWVISFSLVSVGTALTFM</sequence>
<evidence type="ECO:0000256" key="3">
    <source>
        <dbReference type="ARBA" id="ARBA00007012"/>
    </source>
</evidence>
<feature type="transmembrane region" description="Helical" evidence="19">
    <location>
        <begin position="15"/>
        <end position="33"/>
    </location>
</feature>
<dbReference type="InterPro" id="IPR001750">
    <property type="entry name" value="ND/Mrp_TM"/>
</dbReference>
<evidence type="ECO:0000256" key="1">
    <source>
        <dbReference type="ARBA" id="ARBA00003257"/>
    </source>
</evidence>
<keyword evidence="7" id="KW-0679">Respiratory chain</keyword>
<organism evidence="21">
    <name type="scientific">Pediculus humanus subsp. corporis</name>
    <name type="common">Body louse</name>
    <dbReference type="NCBI Taxonomy" id="121224"/>
    <lineage>
        <taxon>Eukaryota</taxon>
        <taxon>Metazoa</taxon>
        <taxon>Ecdysozoa</taxon>
        <taxon>Arthropoda</taxon>
        <taxon>Hexapoda</taxon>
        <taxon>Insecta</taxon>
        <taxon>Pterygota</taxon>
        <taxon>Neoptera</taxon>
        <taxon>Paraneoptera</taxon>
        <taxon>Psocodea</taxon>
        <taxon>Troctomorpha</taxon>
        <taxon>Phthiraptera</taxon>
        <taxon>Anoplura</taxon>
        <taxon>Pediculidae</taxon>
        <taxon>Pediculus</taxon>
    </lineage>
</organism>